<dbReference type="Pfam" id="PF22016">
    <property type="entry name" value="DUF6933"/>
    <property type="match status" value="1"/>
</dbReference>
<dbReference type="InterPro" id="IPR024047">
    <property type="entry name" value="MM3350-like_sf"/>
</dbReference>
<evidence type="ECO:0000313" key="4">
    <source>
        <dbReference type="Proteomes" id="UP000199433"/>
    </source>
</evidence>
<keyword evidence="4" id="KW-1185">Reference proteome</keyword>
<dbReference type="Proteomes" id="UP000199433">
    <property type="component" value="Unassembled WGS sequence"/>
</dbReference>
<evidence type="ECO:0000313" key="3">
    <source>
        <dbReference type="EMBL" id="SDK24684.1"/>
    </source>
</evidence>
<dbReference type="InterPro" id="IPR053864">
    <property type="entry name" value="DUF6933"/>
</dbReference>
<dbReference type="Gene3D" id="3.10.290.30">
    <property type="entry name" value="MM3350-like"/>
    <property type="match status" value="1"/>
</dbReference>
<gene>
    <name evidence="3" type="ORF">SAMN04488098_10198</name>
</gene>
<sequence length="378" mass="43476">MHLYLTNKLLKAFKKAEKIMNESNDTMDISQEVIAADKHDPFFSWHGNLMTVNQDDCLVLTNDGTGLTLIFLSPYEEDYLDFGDWLSEAMDRMMQRMGFSETSINAYFNHYSKPTASKASDAALIGKNSAALNVLHRYTEQADDEECFQETWSYKVSMNKKGEDGSQTAIDAFSKQFEQIIGTGSVSYSVDVAELEVRLKLEGAKDVIRIIQVPMHYSFDDLHRVIQKVFLWNNSHFHQFILEDGFTLMGSEGYYHMQHYNRLADDQVGSGAHHTLSDVISYDENSVIRYVYDLGDSWEHVIKLRKIWTEHKQVRPRLKMMMGDPVPEDIGGSGGYAYYVEVMNDPEHPDHDELKEWASPFELKKRQSNTVDKINKSL</sequence>
<evidence type="ECO:0000259" key="1">
    <source>
        <dbReference type="Pfam" id="PF07929"/>
    </source>
</evidence>
<dbReference type="PANTHER" id="PTHR41878:SF1">
    <property type="entry name" value="TNPR PROTEIN"/>
    <property type="match status" value="1"/>
</dbReference>
<proteinExistence type="predicted"/>
<protein>
    <submittedName>
        <fullName evidence="3">PRiA4b ORF-3-like protein</fullName>
    </submittedName>
</protein>
<organism evidence="3 4">
    <name type="scientific">Alkalibacterium thalassium</name>
    <dbReference type="NCBI Taxonomy" id="426701"/>
    <lineage>
        <taxon>Bacteria</taxon>
        <taxon>Bacillati</taxon>
        <taxon>Bacillota</taxon>
        <taxon>Bacilli</taxon>
        <taxon>Lactobacillales</taxon>
        <taxon>Carnobacteriaceae</taxon>
        <taxon>Alkalibacterium</taxon>
    </lineage>
</organism>
<accession>A0A1G9ACY5</accession>
<name>A0A1G9ACY5_9LACT</name>
<dbReference type="Pfam" id="PF07929">
    <property type="entry name" value="PRiA4_ORF3"/>
    <property type="match status" value="1"/>
</dbReference>
<feature type="domain" description="Plasmid pRiA4b Orf3-like" evidence="1">
    <location>
        <begin position="194"/>
        <end position="363"/>
    </location>
</feature>
<dbReference type="STRING" id="426701.SAMN04488098_10198"/>
<reference evidence="4" key="1">
    <citation type="submission" date="2016-10" db="EMBL/GenBank/DDBJ databases">
        <authorList>
            <person name="Varghese N."/>
            <person name="Submissions S."/>
        </authorList>
    </citation>
    <scope>NUCLEOTIDE SEQUENCE [LARGE SCALE GENOMIC DNA]</scope>
    <source>
        <strain evidence="4">DSM 19181</strain>
    </source>
</reference>
<dbReference type="PANTHER" id="PTHR41878">
    <property type="entry name" value="LEXA REPRESSOR-RELATED"/>
    <property type="match status" value="1"/>
</dbReference>
<dbReference type="SUPFAM" id="SSF159941">
    <property type="entry name" value="MM3350-like"/>
    <property type="match status" value="1"/>
</dbReference>
<dbReference type="InterPro" id="IPR012912">
    <property type="entry name" value="Plasmid_pRiA4b_Orf3-like"/>
</dbReference>
<dbReference type="EMBL" id="FNFK01000019">
    <property type="protein sequence ID" value="SDK24684.1"/>
    <property type="molecule type" value="Genomic_DNA"/>
</dbReference>
<evidence type="ECO:0000259" key="2">
    <source>
        <dbReference type="Pfam" id="PF22016"/>
    </source>
</evidence>
<dbReference type="RefSeq" id="WP_176759627.1">
    <property type="nucleotide sequence ID" value="NZ_FNFK01000019.1"/>
</dbReference>
<feature type="domain" description="DUF6933" evidence="2">
    <location>
        <begin position="3"/>
        <end position="157"/>
    </location>
</feature>
<dbReference type="AlphaFoldDB" id="A0A1G9ACY5"/>